<feature type="region of interest" description="Disordered" evidence="3">
    <location>
        <begin position="1"/>
        <end position="44"/>
    </location>
</feature>
<evidence type="ECO:0000313" key="6">
    <source>
        <dbReference type="Proteomes" id="UP000092461"/>
    </source>
</evidence>
<feature type="compositionally biased region" description="Gly residues" evidence="3">
    <location>
        <begin position="157"/>
        <end position="168"/>
    </location>
</feature>
<feature type="compositionally biased region" description="Gly residues" evidence="3">
    <location>
        <begin position="658"/>
        <end position="669"/>
    </location>
</feature>
<evidence type="ECO:0000256" key="1">
    <source>
        <dbReference type="ARBA" id="ARBA00004123"/>
    </source>
</evidence>
<dbReference type="EMBL" id="AJWK01013371">
    <property type="status" value="NOT_ANNOTATED_CDS"/>
    <property type="molecule type" value="Genomic_DNA"/>
</dbReference>
<name>A0A1B0CIH9_LUTLO</name>
<dbReference type="VEuPathDB" id="VectorBase:LLOJ004241"/>
<organism evidence="5 6">
    <name type="scientific">Lutzomyia longipalpis</name>
    <name type="common">Sand fly</name>
    <dbReference type="NCBI Taxonomy" id="7200"/>
    <lineage>
        <taxon>Eukaryota</taxon>
        <taxon>Metazoa</taxon>
        <taxon>Ecdysozoa</taxon>
        <taxon>Arthropoda</taxon>
        <taxon>Hexapoda</taxon>
        <taxon>Insecta</taxon>
        <taxon>Pterygota</taxon>
        <taxon>Neoptera</taxon>
        <taxon>Endopterygota</taxon>
        <taxon>Diptera</taxon>
        <taxon>Nematocera</taxon>
        <taxon>Psychodoidea</taxon>
        <taxon>Psychodidae</taxon>
        <taxon>Lutzomyia</taxon>
        <taxon>Lutzomyia</taxon>
    </lineage>
</organism>
<feature type="compositionally biased region" description="Low complexity" evidence="3">
    <location>
        <begin position="1009"/>
        <end position="1022"/>
    </location>
</feature>
<keyword evidence="2" id="KW-0539">Nucleus</keyword>
<keyword evidence="6" id="KW-1185">Reference proteome</keyword>
<feature type="compositionally biased region" description="Polar residues" evidence="3">
    <location>
        <begin position="1"/>
        <end position="11"/>
    </location>
</feature>
<feature type="compositionally biased region" description="Basic and acidic residues" evidence="3">
    <location>
        <begin position="291"/>
        <end position="333"/>
    </location>
</feature>
<dbReference type="EnsemblMetazoa" id="LLOJ004241-RA">
    <property type="protein sequence ID" value="LLOJ004241-PA"/>
    <property type="gene ID" value="LLOJ004241"/>
</dbReference>
<dbReference type="Pfam" id="PF09429">
    <property type="entry name" value="Wbp11"/>
    <property type="match status" value="2"/>
</dbReference>
<feature type="compositionally biased region" description="Polar residues" evidence="3">
    <location>
        <begin position="383"/>
        <end position="393"/>
    </location>
</feature>
<dbReference type="Proteomes" id="UP000092461">
    <property type="component" value="Unassembled WGS sequence"/>
</dbReference>
<feature type="compositionally biased region" description="Basic and acidic residues" evidence="3">
    <location>
        <begin position="792"/>
        <end position="834"/>
    </location>
</feature>
<evidence type="ECO:0000256" key="3">
    <source>
        <dbReference type="SAM" id="MobiDB-lite"/>
    </source>
</evidence>
<dbReference type="VEuPathDB" id="VectorBase:LLONM1_007494"/>
<feature type="compositionally biased region" description="Pro residues" evidence="3">
    <location>
        <begin position="888"/>
        <end position="907"/>
    </location>
</feature>
<dbReference type="PANTHER" id="PTHR13361:SF1">
    <property type="entry name" value="WW DOMAIN-BINDING PROTEIN 11"/>
    <property type="match status" value="1"/>
</dbReference>
<feature type="compositionally biased region" description="Pro residues" evidence="3">
    <location>
        <begin position="853"/>
        <end position="862"/>
    </location>
</feature>
<feature type="domain" description="Wbp11/ELF5/Saf1 N-terminal" evidence="4">
    <location>
        <begin position="513"/>
        <end position="594"/>
    </location>
</feature>
<feature type="compositionally biased region" description="Low complexity" evidence="3">
    <location>
        <begin position="142"/>
        <end position="156"/>
    </location>
</feature>
<feature type="region of interest" description="Disordered" evidence="3">
    <location>
        <begin position="508"/>
        <end position="539"/>
    </location>
</feature>
<dbReference type="EMBL" id="AJWK01013372">
    <property type="status" value="NOT_ANNOTATED_CDS"/>
    <property type="molecule type" value="Genomic_DNA"/>
</dbReference>
<dbReference type="GO" id="GO:0005681">
    <property type="term" value="C:spliceosomal complex"/>
    <property type="evidence" value="ECO:0007669"/>
    <property type="project" value="TreeGrafter"/>
</dbReference>
<feature type="region of interest" description="Disordered" evidence="3">
    <location>
        <begin position="452"/>
        <end position="471"/>
    </location>
</feature>
<reference evidence="5" key="1">
    <citation type="submission" date="2020-05" db="UniProtKB">
        <authorList>
            <consortium name="EnsemblMetazoa"/>
        </authorList>
    </citation>
    <scope>IDENTIFICATION</scope>
    <source>
        <strain evidence="5">Jacobina</strain>
    </source>
</reference>
<feature type="region of interest" description="Disordered" evidence="3">
    <location>
        <begin position="971"/>
        <end position="1031"/>
    </location>
</feature>
<feature type="compositionally biased region" description="Basic and acidic residues" evidence="3">
    <location>
        <begin position="694"/>
        <end position="704"/>
    </location>
</feature>
<feature type="compositionally biased region" description="Pro residues" evidence="3">
    <location>
        <begin position="352"/>
        <end position="361"/>
    </location>
</feature>
<dbReference type="AlphaFoldDB" id="A0A1B0CIH9"/>
<sequence>MGRRSINTTKSGKYMNPTDQARKEARKKELKKNKKQRQMVRAAVLKGKDPSQIIEEMEKIDEMEYNVFQPSPLNEKVLKEKRKKLKETFDRVMRLYHTDDPELWAELKRKEVDYEKRRNKKVQYYESVKHAQSVQIDDIPLPQMAAESAAPAAPSQGSGGGAFGGGQGRIPLPPVSAQAPPFVPNVQQSILKKPSEKGDEKSGHKVKKDPPGCPPGPSPNLLDMRELDEDYDEEPRPKKIKTIRFSDEPRVKEKPPVEDSGRGGAPEDDSHNKPTSIQQRILALSGQNIDEFMKEMESVQKKKEQEKSGEADVLPEEKGADEKTAQESEKDIAKASSANPPMLHPPGIALPGGPPPPPMGLPPAQNMLFRPPPLRPGMPRNGGNKNATGSPTQDARDCLRVLHRECLHGWNILSAGPQLVSKDPKSATITAKPQIRNLSADVTRFLPAALRGKREEKQKSRSQHQQQPQYSHFVQNRIPPDQAITFKKGEFPRFFREKPAKMGRRSINTTKSGKYMNPTDQARKEARKKELKKNKKQRQMVRAAVLKGKDPSQIIEEMEKIDEMEYNVFQPSPLNEKVLKEKRKKLKETFDRVMRLYHTDDPELWAELKRKEVDYEKRRNKKVQYYESVKHAQSVQIDDIPLPQMAAESAAPAAPSQGSGGGAFGGGQGRIPLPPVSAQAPPFVPNVQQSILKKPSEKGDEKSGHKVKKDPPGCPPGPSPNLLDMRELDEDYDEEPRPKKIKTIRFSDEPRVKEKPPVEDSGRGGAPEDDSHNKPTSIQQRILALSGQNIDEFMKEMESVQKKKEQEKSGEADVLPEEKGADEKTAQESEKDIAKASSANPPMLHPPGIALPGGPPPPPMGLPPAQNMLFRPPPLRPGMPGMGGIRMPPGPPPGRPGLPPGPPPGMPPRLGIRMPPGPPPGMPPRHGKGHHHQNILSAGPQLVSKDPKSATITAKPQIRNLSADVTRFLPAALRGKREEKQKSRSQHQQQPQYSHFVQNRIPPDQVQHPGTVAAPTGSAAAAQKKGPTKDDAYMQFMKEMQGLL</sequence>
<feature type="compositionally biased region" description="Low complexity" evidence="3">
    <location>
        <begin position="986"/>
        <end position="998"/>
    </location>
</feature>
<evidence type="ECO:0000313" key="5">
    <source>
        <dbReference type="EnsemblMetazoa" id="LLOJ004241-PA"/>
    </source>
</evidence>
<dbReference type="PANTHER" id="PTHR13361">
    <property type="entry name" value="WW DOMAIN-BINDING PROTEIN 11"/>
    <property type="match status" value="1"/>
</dbReference>
<feature type="compositionally biased region" description="Basic residues" evidence="3">
    <location>
        <begin position="529"/>
        <end position="539"/>
    </location>
</feature>
<feature type="compositionally biased region" description="Basic residues" evidence="3">
    <location>
        <begin position="28"/>
        <end position="38"/>
    </location>
</feature>
<accession>A0A1B0CIH9</accession>
<feature type="compositionally biased region" description="Low complexity" evidence="3">
    <location>
        <begin position="643"/>
        <end position="657"/>
    </location>
</feature>
<protein>
    <recommendedName>
        <fullName evidence="4">Wbp11/ELF5/Saf1 N-terminal domain-containing protein</fullName>
    </recommendedName>
</protein>
<feature type="compositionally biased region" description="Basic and acidic residues" evidence="3">
    <location>
        <begin position="745"/>
        <end position="762"/>
    </location>
</feature>
<feature type="compositionally biased region" description="Basic and acidic residues" evidence="3">
    <location>
        <begin position="193"/>
        <end position="203"/>
    </location>
</feature>
<dbReference type="InterPro" id="IPR019007">
    <property type="entry name" value="Wbp11/ELF5/Saf1_N"/>
</dbReference>
<proteinExistence type="predicted"/>
<feature type="domain" description="Wbp11/ELF5/Saf1 N-terminal" evidence="4">
    <location>
        <begin position="12"/>
        <end position="93"/>
    </location>
</feature>
<comment type="subcellular location">
    <subcellularLocation>
        <location evidence="1">Nucleus</location>
    </subcellularLocation>
</comment>
<evidence type="ECO:0000256" key="2">
    <source>
        <dbReference type="ARBA" id="ARBA00023242"/>
    </source>
</evidence>
<dbReference type="GO" id="GO:0006396">
    <property type="term" value="P:RNA processing"/>
    <property type="evidence" value="ECO:0007669"/>
    <property type="project" value="InterPro"/>
</dbReference>
<evidence type="ECO:0000259" key="4">
    <source>
        <dbReference type="Pfam" id="PF09429"/>
    </source>
</evidence>
<feature type="compositionally biased region" description="Basic and acidic residues" evidence="3">
    <location>
        <begin position="244"/>
        <end position="261"/>
    </location>
</feature>
<feature type="region of interest" description="Disordered" evidence="3">
    <location>
        <begin position="126"/>
        <end position="393"/>
    </location>
</feature>
<feature type="region of interest" description="Disordered" evidence="3">
    <location>
        <begin position="624"/>
        <end position="956"/>
    </location>
</feature>